<dbReference type="Gene3D" id="1.25.40.720">
    <property type="entry name" value="Telomere length regulation protein 2, C-terminal domain"/>
    <property type="match status" value="1"/>
</dbReference>
<dbReference type="InParanoid" id="A0A165M4C5"/>
<evidence type="ECO:0000313" key="4">
    <source>
        <dbReference type="EMBL" id="KZV98748.1"/>
    </source>
</evidence>
<dbReference type="GO" id="GO:0051083">
    <property type="term" value="P:'de novo' cotranslational protein folding"/>
    <property type="evidence" value="ECO:0007669"/>
    <property type="project" value="TreeGrafter"/>
</dbReference>
<dbReference type="GO" id="GO:0005829">
    <property type="term" value="C:cytosol"/>
    <property type="evidence" value="ECO:0007669"/>
    <property type="project" value="TreeGrafter"/>
</dbReference>
<reference evidence="4 5" key="1">
    <citation type="journal article" date="2016" name="Mol. Biol. Evol.">
        <title>Comparative Genomics of Early-Diverging Mushroom-Forming Fungi Provides Insights into the Origins of Lignocellulose Decay Capabilities.</title>
        <authorList>
            <person name="Nagy L.G."/>
            <person name="Riley R."/>
            <person name="Tritt A."/>
            <person name="Adam C."/>
            <person name="Daum C."/>
            <person name="Floudas D."/>
            <person name="Sun H."/>
            <person name="Yadav J.S."/>
            <person name="Pangilinan J."/>
            <person name="Larsson K.H."/>
            <person name="Matsuura K."/>
            <person name="Barry K."/>
            <person name="Labutti K."/>
            <person name="Kuo R."/>
            <person name="Ohm R.A."/>
            <person name="Bhattacharya S.S."/>
            <person name="Shirouzu T."/>
            <person name="Yoshinaga Y."/>
            <person name="Martin F.M."/>
            <person name="Grigoriev I.V."/>
            <person name="Hibbett D.S."/>
        </authorList>
    </citation>
    <scope>NUCLEOTIDE SEQUENCE [LARGE SCALE GENOMIC DNA]</scope>
    <source>
        <strain evidence="4 5">HHB12029</strain>
    </source>
</reference>
<dbReference type="PANTHER" id="PTHR15830:SF10">
    <property type="entry name" value="TELOMERE LENGTH REGULATION PROTEIN TEL2 HOMOLOG"/>
    <property type="match status" value="1"/>
</dbReference>
<keyword evidence="5" id="KW-1185">Reference proteome</keyword>
<dbReference type="InterPro" id="IPR019337">
    <property type="entry name" value="Telomere_length_regulation_dom"/>
</dbReference>
<dbReference type="OrthoDB" id="10254187at2759"/>
<proteinExistence type="inferred from homology"/>
<dbReference type="Pfam" id="PF10193">
    <property type="entry name" value="Telomere_reg-2"/>
    <property type="match status" value="1"/>
</dbReference>
<dbReference type="GO" id="GO:0051879">
    <property type="term" value="F:Hsp90 protein binding"/>
    <property type="evidence" value="ECO:0007669"/>
    <property type="project" value="TreeGrafter"/>
</dbReference>
<evidence type="ECO:0000313" key="5">
    <source>
        <dbReference type="Proteomes" id="UP000077266"/>
    </source>
</evidence>
<accession>A0A165M4C5</accession>
<feature type="compositionally biased region" description="Acidic residues" evidence="2">
    <location>
        <begin position="501"/>
        <end position="513"/>
    </location>
</feature>
<evidence type="ECO:0000256" key="2">
    <source>
        <dbReference type="SAM" id="MobiDB-lite"/>
    </source>
</evidence>
<dbReference type="Proteomes" id="UP000077266">
    <property type="component" value="Unassembled WGS sequence"/>
</dbReference>
<feature type="domain" description="Telomere length regulation protein conserved" evidence="3">
    <location>
        <begin position="546"/>
        <end position="664"/>
    </location>
</feature>
<dbReference type="InterPro" id="IPR038528">
    <property type="entry name" value="TEL2_C_sf"/>
</dbReference>
<comment type="similarity">
    <text evidence="1">Belongs to the TEL2 family.</text>
</comment>
<evidence type="ECO:0000259" key="3">
    <source>
        <dbReference type="Pfam" id="PF10193"/>
    </source>
</evidence>
<name>A0A165M4C5_EXIGL</name>
<sequence>MDVRDVVKALSQPVSDVDALLELLIAPLDALHLVPRGLHRPRAGDASLEPAAVARAFPELQRLVILKIAPVWSHDESSNVSVLLEQYFVPVSVPPRAYGECIALLSYSTILANPLSAWSLPVLEKLSRTYSLADLHWAAFSGPLWNSDAKRMLAWEDAIRLVPSVPARVANSRQDLDVPRALQNVPYLSKLCNEVYDLVNGSSLKSEITSISALLVKLVNVGLFSASSNAIGQPSFFSTIMPHIIRRAPSNSTWPRLLASLPAITLQKILASLNISLQVPHDALDCSPLSRAIVKRQATIFASFTGSNNVNLDVVEAIVSTAVDGEWSEGHARILCAVLQLQDDGHNNVLVQLLRRATETWSNAQFIRHSLLQRHRYMTLLLLLAVARFSHKDSELLHLARSSTFMAAIPVYIGHIDPSVRRCGLLVPEEVATRTGRKLKFEGLDEDEWACAIRRLLEASDLDVDVDADEVSSTTVEPAAVEPASDDDELLSKADERVPDSDDDSLVGYDSDDASSRGASPTLEELDEIAKDPSLAVGRPKRPRKPVYLLDLAKMLQETPKPEEAAEHADRIGVALQSAEELIRRKEGYGFELEENAVNLVFALVCLQDTYDSPSFLENRQRALTALVACCPTKAAPAVIEQYFNDQWSIQQRFAILNALTFGARELAGLPVPEKDAALRAAFPSKMLPPAQHAKYTAQESETQRIQTLLGDITRAAIDRAKESNPVPQSIVRERRLRVGKPSAGIVDLGSQGDGARPPTQRHRQPFTALAAEYFVMPIINRFWTSAGDARTRRLRHAERAPAGSAQLLGPLLLSQFLSTMGVLLHAGRHAPAFLAVLAPETLEMGLNVGTQAYISDSNEEEDSGASVLTAALELALVILDTCIELDGGQSLGLERTPLVLGVEEWADEVFKGLERGLKVKGGGGALEARLRGAAAGVGVKISQITERWRRSMLVSVM</sequence>
<dbReference type="EMBL" id="KV425915">
    <property type="protein sequence ID" value="KZV98748.1"/>
    <property type="molecule type" value="Genomic_DNA"/>
</dbReference>
<feature type="compositionally biased region" description="Basic and acidic residues" evidence="2">
    <location>
        <begin position="490"/>
        <end position="500"/>
    </location>
</feature>
<dbReference type="GO" id="GO:0042162">
    <property type="term" value="F:telomeric DNA binding"/>
    <property type="evidence" value="ECO:0007669"/>
    <property type="project" value="TreeGrafter"/>
</dbReference>
<organism evidence="4 5">
    <name type="scientific">Exidia glandulosa HHB12029</name>
    <dbReference type="NCBI Taxonomy" id="1314781"/>
    <lineage>
        <taxon>Eukaryota</taxon>
        <taxon>Fungi</taxon>
        <taxon>Dikarya</taxon>
        <taxon>Basidiomycota</taxon>
        <taxon>Agaricomycotina</taxon>
        <taxon>Agaricomycetes</taxon>
        <taxon>Auriculariales</taxon>
        <taxon>Exidiaceae</taxon>
        <taxon>Exidia</taxon>
    </lineage>
</organism>
<gene>
    <name evidence="4" type="ORF">EXIGLDRAFT_285525</name>
</gene>
<evidence type="ECO:0000256" key="1">
    <source>
        <dbReference type="ARBA" id="ARBA00006133"/>
    </source>
</evidence>
<protein>
    <recommendedName>
        <fullName evidence="3">Telomere length regulation protein conserved domain-containing protein</fullName>
    </recommendedName>
</protein>
<dbReference type="STRING" id="1314781.A0A165M4C5"/>
<feature type="region of interest" description="Disordered" evidence="2">
    <location>
        <begin position="468"/>
        <end position="524"/>
    </location>
</feature>
<dbReference type="PANTHER" id="PTHR15830">
    <property type="entry name" value="TELOMERE LENGTH REGULATION PROTEIN TEL2 FAMILY MEMBER"/>
    <property type="match status" value="1"/>
</dbReference>
<dbReference type="InterPro" id="IPR051970">
    <property type="entry name" value="TEL2_Regulation"/>
</dbReference>
<dbReference type="AlphaFoldDB" id="A0A165M4C5"/>